<evidence type="ECO:0000256" key="5">
    <source>
        <dbReference type="ARBA" id="ARBA00022980"/>
    </source>
</evidence>
<evidence type="ECO:0000256" key="6">
    <source>
        <dbReference type="ARBA" id="ARBA00023274"/>
    </source>
</evidence>
<name>A0A7M2X1W8_9BACT</name>
<evidence type="ECO:0000256" key="1">
    <source>
        <dbReference type="ARBA" id="ARBA00003134"/>
    </source>
</evidence>
<dbReference type="Proteomes" id="UP000593765">
    <property type="component" value="Chromosome"/>
</dbReference>
<evidence type="ECO:0000256" key="4">
    <source>
        <dbReference type="ARBA" id="ARBA00022884"/>
    </source>
</evidence>
<dbReference type="InterPro" id="IPR036510">
    <property type="entry name" value="Ribosomal_bS20_sf"/>
</dbReference>
<evidence type="ECO:0000256" key="9">
    <source>
        <dbReference type="SAM" id="MobiDB-lite"/>
    </source>
</evidence>
<reference evidence="10 11" key="1">
    <citation type="submission" date="2020-10" db="EMBL/GenBank/DDBJ databases">
        <title>Wide distribution of Phycisphaera-like planctomycetes from WD2101 soil group in peatlands and genome analysis of the first cultivated representative.</title>
        <authorList>
            <person name="Dedysh S.N."/>
            <person name="Beletsky A.V."/>
            <person name="Ivanova A."/>
            <person name="Kulichevskaya I.S."/>
            <person name="Suzina N.E."/>
            <person name="Philippov D.A."/>
            <person name="Rakitin A.L."/>
            <person name="Mardanov A.V."/>
            <person name="Ravin N.V."/>
        </authorList>
    </citation>
    <scope>NUCLEOTIDE SEQUENCE [LARGE SCALE GENOMIC DNA]</scope>
    <source>
        <strain evidence="10 11">M1803</strain>
    </source>
</reference>
<organism evidence="10 11">
    <name type="scientific">Humisphaera borealis</name>
    <dbReference type="NCBI Taxonomy" id="2807512"/>
    <lineage>
        <taxon>Bacteria</taxon>
        <taxon>Pseudomonadati</taxon>
        <taxon>Planctomycetota</taxon>
        <taxon>Phycisphaerae</taxon>
        <taxon>Tepidisphaerales</taxon>
        <taxon>Tepidisphaeraceae</taxon>
        <taxon>Humisphaera</taxon>
    </lineage>
</organism>
<dbReference type="GO" id="GO:0006412">
    <property type="term" value="P:translation"/>
    <property type="evidence" value="ECO:0007669"/>
    <property type="project" value="UniProtKB-UniRule"/>
</dbReference>
<keyword evidence="4 8" id="KW-0694">RNA-binding</keyword>
<keyword evidence="5 8" id="KW-0689">Ribosomal protein</keyword>
<keyword evidence="6 8" id="KW-0687">Ribonucleoprotein</keyword>
<gene>
    <name evidence="8 10" type="primary">rpsT</name>
    <name evidence="10" type="ORF">IPV69_10050</name>
</gene>
<dbReference type="HAMAP" id="MF_00500">
    <property type="entry name" value="Ribosomal_bS20"/>
    <property type="match status" value="1"/>
</dbReference>
<keyword evidence="11" id="KW-1185">Reference proteome</keyword>
<comment type="similarity">
    <text evidence="2 8">Belongs to the bacterial ribosomal protein bS20 family.</text>
</comment>
<evidence type="ECO:0000256" key="2">
    <source>
        <dbReference type="ARBA" id="ARBA00007634"/>
    </source>
</evidence>
<evidence type="ECO:0000313" key="11">
    <source>
        <dbReference type="Proteomes" id="UP000593765"/>
    </source>
</evidence>
<dbReference type="InterPro" id="IPR002583">
    <property type="entry name" value="Ribosomal_bS20"/>
</dbReference>
<evidence type="ECO:0000256" key="8">
    <source>
        <dbReference type="HAMAP-Rule" id="MF_00500"/>
    </source>
</evidence>
<proteinExistence type="inferred from homology"/>
<dbReference type="EMBL" id="CP063458">
    <property type="protein sequence ID" value="QOV91675.1"/>
    <property type="molecule type" value="Genomic_DNA"/>
</dbReference>
<feature type="region of interest" description="Disordered" evidence="9">
    <location>
        <begin position="1"/>
        <end position="22"/>
    </location>
</feature>
<evidence type="ECO:0000256" key="3">
    <source>
        <dbReference type="ARBA" id="ARBA00022730"/>
    </source>
</evidence>
<dbReference type="GO" id="GO:0015935">
    <property type="term" value="C:small ribosomal subunit"/>
    <property type="evidence" value="ECO:0007669"/>
    <property type="project" value="TreeGrafter"/>
</dbReference>
<evidence type="ECO:0000313" key="10">
    <source>
        <dbReference type="EMBL" id="QOV91675.1"/>
    </source>
</evidence>
<dbReference type="KEGG" id="hbs:IPV69_10050"/>
<sequence>MAHSLSAKKRIRQTEKRRARNRARKELLKTELKSFNTLIAAGSVAKAEEQLNKVVQRLDKVASKNTIHKNTAARKRSRLTKRLNAIKAKKAGAGTSGAKA</sequence>
<dbReference type="RefSeq" id="WP_206294979.1">
    <property type="nucleotide sequence ID" value="NZ_CP063458.1"/>
</dbReference>
<dbReference type="Gene3D" id="1.20.58.110">
    <property type="entry name" value="Ribosomal protein S20"/>
    <property type="match status" value="1"/>
</dbReference>
<evidence type="ECO:0000256" key="7">
    <source>
        <dbReference type="ARBA" id="ARBA00035136"/>
    </source>
</evidence>
<dbReference type="FunFam" id="1.20.58.110:FF:000001">
    <property type="entry name" value="30S ribosomal protein S20"/>
    <property type="match status" value="1"/>
</dbReference>
<keyword evidence="3 8" id="KW-0699">rRNA-binding</keyword>
<protein>
    <recommendedName>
        <fullName evidence="7 8">Small ribosomal subunit protein bS20</fullName>
    </recommendedName>
</protein>
<dbReference type="Pfam" id="PF01649">
    <property type="entry name" value="Ribosomal_S20p"/>
    <property type="match status" value="1"/>
</dbReference>
<dbReference type="NCBIfam" id="TIGR00029">
    <property type="entry name" value="S20"/>
    <property type="match status" value="1"/>
</dbReference>
<dbReference type="GO" id="GO:0005829">
    <property type="term" value="C:cytosol"/>
    <property type="evidence" value="ECO:0007669"/>
    <property type="project" value="TreeGrafter"/>
</dbReference>
<dbReference type="SUPFAM" id="SSF46992">
    <property type="entry name" value="Ribosomal protein S20"/>
    <property type="match status" value="1"/>
</dbReference>
<dbReference type="GO" id="GO:0070181">
    <property type="term" value="F:small ribosomal subunit rRNA binding"/>
    <property type="evidence" value="ECO:0007669"/>
    <property type="project" value="TreeGrafter"/>
</dbReference>
<dbReference type="AlphaFoldDB" id="A0A7M2X1W8"/>
<dbReference type="PANTHER" id="PTHR33398:SF1">
    <property type="entry name" value="SMALL RIBOSOMAL SUBUNIT PROTEIN BS20C"/>
    <property type="match status" value="1"/>
</dbReference>
<accession>A0A7M2X1W8</accession>
<dbReference type="PANTHER" id="PTHR33398">
    <property type="entry name" value="30S RIBOSOMAL PROTEIN S20"/>
    <property type="match status" value="1"/>
</dbReference>
<comment type="function">
    <text evidence="1 8">Binds directly to 16S ribosomal RNA.</text>
</comment>
<dbReference type="GO" id="GO:0003735">
    <property type="term" value="F:structural constituent of ribosome"/>
    <property type="evidence" value="ECO:0007669"/>
    <property type="project" value="InterPro"/>
</dbReference>